<name>A0A137YSX6_9ACTN</name>
<dbReference type="Proteomes" id="UP000070409">
    <property type="component" value="Unassembled WGS sequence"/>
</dbReference>
<feature type="transmembrane region" description="Helical" evidence="7">
    <location>
        <begin position="43"/>
        <end position="74"/>
    </location>
</feature>
<dbReference type="Pfam" id="PF03773">
    <property type="entry name" value="ArsP_1"/>
    <property type="match status" value="1"/>
</dbReference>
<protein>
    <recommendedName>
        <fullName evidence="10">Permease</fullName>
    </recommendedName>
</protein>
<sequence>MPELLAKRSFPAVTVLVVVVCATIVAARPLAAGIDARPELRTAATVFVGIFVQATPFLVLGVLVSGAIAGFVSADALRRVLPRRRAAAVVVAGVSSAALPGCECSAVPVAGRLRDRGVPDGVALTFLLAAPAVNPVVIIATAVAFPQAPIMAAARLAGSLTTALIVGWFWLLVGRPEWIRRPPDAALAGALPAGVRGKLALAGETARHDLVESAAYLAAGAALAAALHVLVPASWIDHLSGNMVLTIGVMAALAVIMALCSEADAFVAASLNALPLLPRLVFLVVGPAVDLKLMAMQTGVFGRRFVARFAPLCLVVAVGCGTAAGALFVGWR</sequence>
<gene>
    <name evidence="8" type="ORF">AXK61_09630</name>
</gene>
<accession>A0A137YSX6</accession>
<comment type="similarity">
    <text evidence="2">Belongs to the UPF0718 family.</text>
</comment>
<evidence type="ECO:0000256" key="4">
    <source>
        <dbReference type="ARBA" id="ARBA00022692"/>
    </source>
</evidence>
<evidence type="ECO:0000256" key="3">
    <source>
        <dbReference type="ARBA" id="ARBA00022475"/>
    </source>
</evidence>
<dbReference type="InterPro" id="IPR005524">
    <property type="entry name" value="DUF318"/>
</dbReference>
<organism evidence="8 9">
    <name type="scientific">Tsukamurella pseudospumae</name>
    <dbReference type="NCBI Taxonomy" id="239498"/>
    <lineage>
        <taxon>Bacteria</taxon>
        <taxon>Bacillati</taxon>
        <taxon>Actinomycetota</taxon>
        <taxon>Actinomycetes</taxon>
        <taxon>Mycobacteriales</taxon>
        <taxon>Tsukamurellaceae</taxon>
        <taxon>Tsukamurella</taxon>
    </lineage>
</organism>
<dbReference type="PANTHER" id="PTHR34184:SF4">
    <property type="entry name" value="UPF0718 PROTEIN YCGR"/>
    <property type="match status" value="1"/>
</dbReference>
<feature type="transmembrane region" description="Helical" evidence="7">
    <location>
        <begin position="309"/>
        <end position="331"/>
    </location>
</feature>
<feature type="transmembrane region" description="Helical" evidence="7">
    <location>
        <begin position="213"/>
        <end position="231"/>
    </location>
</feature>
<evidence type="ECO:0000256" key="6">
    <source>
        <dbReference type="ARBA" id="ARBA00023136"/>
    </source>
</evidence>
<dbReference type="PANTHER" id="PTHR34184">
    <property type="entry name" value="UPF0718 PROTEIN YCGR"/>
    <property type="match status" value="1"/>
</dbReference>
<keyword evidence="9" id="KW-1185">Reference proteome</keyword>
<evidence type="ECO:0000313" key="9">
    <source>
        <dbReference type="Proteomes" id="UP000070409"/>
    </source>
</evidence>
<feature type="transmembrane region" description="Helical" evidence="7">
    <location>
        <begin position="152"/>
        <end position="173"/>
    </location>
</feature>
<dbReference type="InterPro" id="IPR052923">
    <property type="entry name" value="UPF0718"/>
</dbReference>
<evidence type="ECO:0008006" key="10">
    <source>
        <dbReference type="Google" id="ProtNLM"/>
    </source>
</evidence>
<keyword evidence="6 7" id="KW-0472">Membrane</keyword>
<reference evidence="8 9" key="1">
    <citation type="submission" date="2016-02" db="EMBL/GenBank/DDBJ databases">
        <authorList>
            <person name="Teng J.L."/>
            <person name="Tang Y."/>
            <person name="Huang Y."/>
            <person name="Guo F."/>
            <person name="Wei W."/>
            <person name="Chen J.H."/>
            <person name="Wong S.Y."/>
            <person name="Lau S.K."/>
            <person name="Woo P.C."/>
        </authorList>
    </citation>
    <scope>NUCLEOTIDE SEQUENCE [LARGE SCALE GENOMIC DNA]</scope>
    <source>
        <strain evidence="8 9">JCM 13375</strain>
    </source>
</reference>
<keyword evidence="4 7" id="KW-0812">Transmembrane</keyword>
<feature type="transmembrane region" description="Helical" evidence="7">
    <location>
        <begin position="122"/>
        <end position="145"/>
    </location>
</feature>
<comment type="caution">
    <text evidence="8">The sequence shown here is derived from an EMBL/GenBank/DDBJ whole genome shotgun (WGS) entry which is preliminary data.</text>
</comment>
<dbReference type="RefSeq" id="WP_068746969.1">
    <property type="nucleotide sequence ID" value="NZ_LSRE01000050.1"/>
</dbReference>
<evidence type="ECO:0000256" key="1">
    <source>
        <dbReference type="ARBA" id="ARBA00004651"/>
    </source>
</evidence>
<proteinExistence type="inferred from homology"/>
<evidence type="ECO:0000313" key="8">
    <source>
        <dbReference type="EMBL" id="KXO88903.1"/>
    </source>
</evidence>
<evidence type="ECO:0000256" key="7">
    <source>
        <dbReference type="SAM" id="Phobius"/>
    </source>
</evidence>
<keyword evidence="5 7" id="KW-1133">Transmembrane helix</keyword>
<feature type="transmembrane region" description="Helical" evidence="7">
    <location>
        <begin position="265"/>
        <end position="289"/>
    </location>
</feature>
<feature type="transmembrane region" description="Helical" evidence="7">
    <location>
        <begin position="243"/>
        <end position="259"/>
    </location>
</feature>
<keyword evidence="3" id="KW-1003">Cell membrane</keyword>
<evidence type="ECO:0000256" key="2">
    <source>
        <dbReference type="ARBA" id="ARBA00006386"/>
    </source>
</evidence>
<evidence type="ECO:0000256" key="5">
    <source>
        <dbReference type="ARBA" id="ARBA00022989"/>
    </source>
</evidence>
<comment type="subcellular location">
    <subcellularLocation>
        <location evidence="1">Cell membrane</location>
        <topology evidence="1">Multi-pass membrane protein</topology>
    </subcellularLocation>
</comment>
<dbReference type="EMBL" id="LSRE01000050">
    <property type="protein sequence ID" value="KXO88903.1"/>
    <property type="molecule type" value="Genomic_DNA"/>
</dbReference>